<evidence type="ECO:0000313" key="1">
    <source>
        <dbReference type="EMBL" id="ELU37594.1"/>
    </source>
</evidence>
<dbReference type="Proteomes" id="UP000011668">
    <property type="component" value="Unassembled WGS sequence"/>
</dbReference>
<dbReference type="EMBL" id="AFRT01002546">
    <property type="protein sequence ID" value="ELU37594.1"/>
    <property type="molecule type" value="Genomic_DNA"/>
</dbReference>
<dbReference type="OrthoDB" id="2018246at2759"/>
<dbReference type="HOGENOM" id="CLU_2924326_0_0_1"/>
<gene>
    <name evidence="1" type="ORF">AG1IA_08373</name>
</gene>
<reference evidence="1 2" key="1">
    <citation type="journal article" date="2013" name="Nat. Commun.">
        <title>The evolution and pathogenic mechanisms of the rice sheath blight pathogen.</title>
        <authorList>
            <person name="Zheng A."/>
            <person name="Lin R."/>
            <person name="Xu L."/>
            <person name="Qin P."/>
            <person name="Tang C."/>
            <person name="Ai P."/>
            <person name="Zhang D."/>
            <person name="Liu Y."/>
            <person name="Sun Z."/>
            <person name="Feng H."/>
            <person name="Wang Y."/>
            <person name="Chen Y."/>
            <person name="Liang X."/>
            <person name="Fu R."/>
            <person name="Li Q."/>
            <person name="Zhang J."/>
            <person name="Yu X."/>
            <person name="Xie Z."/>
            <person name="Ding L."/>
            <person name="Guan P."/>
            <person name="Tang J."/>
            <person name="Liang Y."/>
            <person name="Wang S."/>
            <person name="Deng Q."/>
            <person name="Li S."/>
            <person name="Zhu J."/>
            <person name="Wang L."/>
            <person name="Liu H."/>
            <person name="Li P."/>
        </authorList>
    </citation>
    <scope>NUCLEOTIDE SEQUENCE [LARGE SCALE GENOMIC DNA]</scope>
    <source>
        <strain evidence="2">AG-1 IA</strain>
    </source>
</reference>
<evidence type="ECO:0000313" key="2">
    <source>
        <dbReference type="Proteomes" id="UP000011668"/>
    </source>
</evidence>
<proteinExistence type="predicted"/>
<dbReference type="AlphaFoldDB" id="L8WML8"/>
<sequence>MNDMINNVIERYERYQKGDYSATIEPVASTSNTNAVCRTCVIWSSKRPRRIVRLFNSCCSN</sequence>
<keyword evidence="2" id="KW-1185">Reference proteome</keyword>
<organism evidence="1 2">
    <name type="scientific">Thanatephorus cucumeris (strain AG1-IA)</name>
    <name type="common">Rice sheath blight fungus</name>
    <name type="synonym">Rhizoctonia solani</name>
    <dbReference type="NCBI Taxonomy" id="983506"/>
    <lineage>
        <taxon>Eukaryota</taxon>
        <taxon>Fungi</taxon>
        <taxon>Dikarya</taxon>
        <taxon>Basidiomycota</taxon>
        <taxon>Agaricomycotina</taxon>
        <taxon>Agaricomycetes</taxon>
        <taxon>Cantharellales</taxon>
        <taxon>Ceratobasidiaceae</taxon>
        <taxon>Rhizoctonia</taxon>
        <taxon>Rhizoctonia solani AG-1</taxon>
    </lineage>
</organism>
<name>L8WML8_THACA</name>
<accession>L8WML8</accession>
<comment type="caution">
    <text evidence="1">The sequence shown here is derived from an EMBL/GenBank/DDBJ whole genome shotgun (WGS) entry which is preliminary data.</text>
</comment>
<protein>
    <submittedName>
        <fullName evidence="1">Uncharacterized protein</fullName>
    </submittedName>
</protein>